<dbReference type="GO" id="GO:0008033">
    <property type="term" value="P:tRNA processing"/>
    <property type="evidence" value="ECO:0007669"/>
    <property type="project" value="UniProtKB-KW"/>
</dbReference>
<protein>
    <submittedName>
        <fullName evidence="13">tRNA nucleotidyltransferase/poly(A) polymerase</fullName>
    </submittedName>
</protein>
<keyword evidence="3" id="KW-0820">tRNA-binding</keyword>
<evidence type="ECO:0000256" key="7">
    <source>
        <dbReference type="ARBA" id="ARBA00022723"/>
    </source>
</evidence>
<evidence type="ECO:0000256" key="4">
    <source>
        <dbReference type="ARBA" id="ARBA00022679"/>
    </source>
</evidence>
<dbReference type="Gene3D" id="3.30.460.10">
    <property type="entry name" value="Beta Polymerase, domain 2"/>
    <property type="match status" value="1"/>
</dbReference>
<evidence type="ECO:0000256" key="5">
    <source>
        <dbReference type="ARBA" id="ARBA00022694"/>
    </source>
</evidence>
<keyword evidence="14" id="KW-1185">Reference proteome</keyword>
<keyword evidence="4 11" id="KW-0808">Transferase</keyword>
<keyword evidence="7" id="KW-0479">Metal-binding</keyword>
<proteinExistence type="inferred from homology"/>
<keyword evidence="5" id="KW-0819">tRNA processing</keyword>
<organism evidence="13 14">
    <name type="scientific">Garciella nitratireducens DSM 15102</name>
    <dbReference type="NCBI Taxonomy" id="1121911"/>
    <lineage>
        <taxon>Bacteria</taxon>
        <taxon>Bacillati</taxon>
        <taxon>Bacillota</taxon>
        <taxon>Clostridia</taxon>
        <taxon>Eubacteriales</taxon>
        <taxon>Eubacteriaceae</taxon>
        <taxon>Garciella</taxon>
    </lineage>
</organism>
<comment type="cofactor">
    <cofactor evidence="1">
        <name>Mg(2+)</name>
        <dbReference type="ChEBI" id="CHEBI:18420"/>
    </cofactor>
</comment>
<evidence type="ECO:0000256" key="8">
    <source>
        <dbReference type="ARBA" id="ARBA00022741"/>
    </source>
</evidence>
<evidence type="ECO:0000256" key="3">
    <source>
        <dbReference type="ARBA" id="ARBA00022555"/>
    </source>
</evidence>
<evidence type="ECO:0000256" key="9">
    <source>
        <dbReference type="ARBA" id="ARBA00022842"/>
    </source>
</evidence>
<keyword evidence="9" id="KW-0460">Magnesium</keyword>
<keyword evidence="10 11" id="KW-0694">RNA-binding</keyword>
<dbReference type="PANTHER" id="PTHR47788:SF1">
    <property type="entry name" value="A-ADDING TRNA NUCLEOTIDYLTRANSFERASE"/>
    <property type="match status" value="1"/>
</dbReference>
<evidence type="ECO:0000313" key="13">
    <source>
        <dbReference type="EMBL" id="SJZ33751.1"/>
    </source>
</evidence>
<dbReference type="GO" id="GO:0000049">
    <property type="term" value="F:tRNA binding"/>
    <property type="evidence" value="ECO:0007669"/>
    <property type="project" value="UniProtKB-KW"/>
</dbReference>
<dbReference type="RefSeq" id="WP_087677557.1">
    <property type="nucleotide sequence ID" value="NZ_FUWV01000001.1"/>
</dbReference>
<dbReference type="PANTHER" id="PTHR47788">
    <property type="entry name" value="POLYA POLYMERASE"/>
    <property type="match status" value="1"/>
</dbReference>
<dbReference type="InterPro" id="IPR002646">
    <property type="entry name" value="PolA_pol_head_dom"/>
</dbReference>
<dbReference type="OrthoDB" id="9805698at2"/>
<name>A0A1T4JUC8_9FIRM</name>
<evidence type="ECO:0000259" key="12">
    <source>
        <dbReference type="Pfam" id="PF01743"/>
    </source>
</evidence>
<dbReference type="InterPro" id="IPR052390">
    <property type="entry name" value="tRNA_nt/polyA_polymerase"/>
</dbReference>
<comment type="similarity">
    <text evidence="2 11">Belongs to the tRNA nucleotidyltransferase/poly(A) polymerase family.</text>
</comment>
<dbReference type="EMBL" id="FUWV01000001">
    <property type="protein sequence ID" value="SJZ33751.1"/>
    <property type="molecule type" value="Genomic_DNA"/>
</dbReference>
<gene>
    <name evidence="13" type="ORF">SAMN02745973_00100</name>
</gene>
<dbReference type="GO" id="GO:0016779">
    <property type="term" value="F:nucleotidyltransferase activity"/>
    <property type="evidence" value="ECO:0007669"/>
    <property type="project" value="UniProtKB-KW"/>
</dbReference>
<evidence type="ECO:0000256" key="6">
    <source>
        <dbReference type="ARBA" id="ARBA00022695"/>
    </source>
</evidence>
<dbReference type="SUPFAM" id="SSF81301">
    <property type="entry name" value="Nucleotidyltransferase"/>
    <property type="match status" value="1"/>
</dbReference>
<sequence>MNENILEKFPNKVKKEVIRLNSIAKEKGYFSYFIGGLVRDWVLKKPIKDIDMVIQGDALEIAKIYGEKYNISVQYFPRFQTAKIPLDDRIFNNIDLISTRKEIYEFPGALPKIIEGNLKDDLYRRDFSINTLCYSLNSFKIIDLFQGEKDIKNKLIRVLYSKSFMDDPTRILRAIRFKNRFEFKYEAYTKEYMIEAINKKAFATISSDRIKKELILCLQEEKVKEILMDFIEFNIIETLFFIKDISENQFIWLEKVCKIIKNKNKVLVILLIVFFNANQESIEKFCDFYQINKDYKKLLISNKEVFLKIKNELKKNNLTPFEIYRLFSSLKEEQIIFLNIYLQEKFFIKKFLEYYVNELRDVHIFITGKDLISLGIPPGPIYDVIFKRVLKNKINLGWKTKEKEIEYIKKHIKEWRE</sequence>
<reference evidence="13 14" key="1">
    <citation type="submission" date="2017-02" db="EMBL/GenBank/DDBJ databases">
        <authorList>
            <person name="Peterson S.W."/>
        </authorList>
    </citation>
    <scope>NUCLEOTIDE SEQUENCE [LARGE SCALE GENOMIC DNA]</scope>
    <source>
        <strain evidence="13 14">DSM 15102</strain>
    </source>
</reference>
<evidence type="ECO:0000256" key="1">
    <source>
        <dbReference type="ARBA" id="ARBA00001946"/>
    </source>
</evidence>
<dbReference type="CDD" id="cd05398">
    <property type="entry name" value="NT_ClassII-CCAase"/>
    <property type="match status" value="1"/>
</dbReference>
<dbReference type="Proteomes" id="UP000196365">
    <property type="component" value="Unassembled WGS sequence"/>
</dbReference>
<dbReference type="GO" id="GO:0046872">
    <property type="term" value="F:metal ion binding"/>
    <property type="evidence" value="ECO:0007669"/>
    <property type="project" value="UniProtKB-KW"/>
</dbReference>
<dbReference type="InterPro" id="IPR043519">
    <property type="entry name" value="NT_sf"/>
</dbReference>
<keyword evidence="6" id="KW-0548">Nucleotidyltransferase</keyword>
<dbReference type="Pfam" id="PF01743">
    <property type="entry name" value="PolyA_pol"/>
    <property type="match status" value="1"/>
</dbReference>
<accession>A0A1T4JUC8</accession>
<dbReference type="SUPFAM" id="SSF81891">
    <property type="entry name" value="Poly A polymerase C-terminal region-like"/>
    <property type="match status" value="1"/>
</dbReference>
<evidence type="ECO:0000256" key="2">
    <source>
        <dbReference type="ARBA" id="ARBA00007265"/>
    </source>
</evidence>
<dbReference type="Gene3D" id="1.10.3090.10">
    <property type="entry name" value="cca-adding enzyme, domain 2"/>
    <property type="match status" value="1"/>
</dbReference>
<dbReference type="GO" id="GO:0000166">
    <property type="term" value="F:nucleotide binding"/>
    <property type="evidence" value="ECO:0007669"/>
    <property type="project" value="UniProtKB-KW"/>
</dbReference>
<evidence type="ECO:0000256" key="11">
    <source>
        <dbReference type="RuleBase" id="RU003953"/>
    </source>
</evidence>
<keyword evidence="8" id="KW-0547">Nucleotide-binding</keyword>
<evidence type="ECO:0000313" key="14">
    <source>
        <dbReference type="Proteomes" id="UP000196365"/>
    </source>
</evidence>
<feature type="domain" description="Poly A polymerase head" evidence="12">
    <location>
        <begin position="32"/>
        <end position="157"/>
    </location>
</feature>
<dbReference type="AlphaFoldDB" id="A0A1T4JUC8"/>
<evidence type="ECO:0000256" key="10">
    <source>
        <dbReference type="ARBA" id="ARBA00022884"/>
    </source>
</evidence>